<organism evidence="1 2">
    <name type="scientific">Durusdinium trenchii</name>
    <dbReference type="NCBI Taxonomy" id="1381693"/>
    <lineage>
        <taxon>Eukaryota</taxon>
        <taxon>Sar</taxon>
        <taxon>Alveolata</taxon>
        <taxon>Dinophyceae</taxon>
        <taxon>Suessiales</taxon>
        <taxon>Symbiodiniaceae</taxon>
        <taxon>Durusdinium</taxon>
    </lineage>
</organism>
<proteinExistence type="predicted"/>
<evidence type="ECO:0000313" key="2">
    <source>
        <dbReference type="Proteomes" id="UP001642484"/>
    </source>
</evidence>
<keyword evidence="2" id="KW-1185">Reference proteome</keyword>
<accession>A0ABP0JQQ6</accession>
<gene>
    <name evidence="1" type="ORF">CCMP2556_LOCUS12595</name>
</gene>
<comment type="caution">
    <text evidence="1">The sequence shown here is derived from an EMBL/GenBank/DDBJ whole genome shotgun (WGS) entry which is preliminary data.</text>
</comment>
<name>A0ABP0JQQ6_9DINO</name>
<evidence type="ECO:0000313" key="1">
    <source>
        <dbReference type="EMBL" id="CAK9016669.1"/>
    </source>
</evidence>
<dbReference type="EMBL" id="CAXAMN010006147">
    <property type="protein sequence ID" value="CAK9016669.1"/>
    <property type="molecule type" value="Genomic_DNA"/>
</dbReference>
<dbReference type="Proteomes" id="UP001642484">
    <property type="component" value="Unassembled WGS sequence"/>
</dbReference>
<sequence length="179" mass="20380">MDNLRLEYCNCVNAIEFQNEMLAELVEELLQLRQQLRSGQVSSQELGIRLATLKLDLSDRKTKRFFKEKERKSLLETLTPAIAEAKMQRFLAEQAQEGVPEATKMEEPPVTLEEPKAGVARRRYKHYSDADLASLLREKDDAASGRDVEPEHRCVWGGVGESHITASLPRAHMAKYRLA</sequence>
<protein>
    <submittedName>
        <fullName evidence="1">Uncharacterized protein</fullName>
    </submittedName>
</protein>
<reference evidence="1 2" key="1">
    <citation type="submission" date="2024-02" db="EMBL/GenBank/DDBJ databases">
        <authorList>
            <person name="Chen Y."/>
            <person name="Shah S."/>
            <person name="Dougan E. K."/>
            <person name="Thang M."/>
            <person name="Chan C."/>
        </authorList>
    </citation>
    <scope>NUCLEOTIDE SEQUENCE [LARGE SCALE GENOMIC DNA]</scope>
</reference>